<dbReference type="PANTHER" id="PTHR47723">
    <property type="entry name" value="OS05G0353850 PROTEIN"/>
    <property type="match status" value="1"/>
</dbReference>
<proteinExistence type="predicted"/>
<dbReference type="InterPro" id="IPR053151">
    <property type="entry name" value="RNase_H-like"/>
</dbReference>
<reference evidence="2" key="1">
    <citation type="submission" date="2014-07" db="EMBL/GenBank/DDBJ databases">
        <title>Identification of a novel salt tolerance gene in wild soybean by whole-genome sequencing.</title>
        <authorList>
            <person name="Lam H.-M."/>
            <person name="Qi X."/>
            <person name="Li M.-W."/>
            <person name="Liu X."/>
            <person name="Xie M."/>
            <person name="Ni M."/>
            <person name="Xu X."/>
        </authorList>
    </citation>
    <scope>NUCLEOTIDE SEQUENCE [LARGE SCALE GENOMIC DNA]</scope>
    <source>
        <tissue evidence="2">Root</tissue>
    </source>
</reference>
<evidence type="ECO:0000313" key="2">
    <source>
        <dbReference type="EMBL" id="KHN42473.1"/>
    </source>
</evidence>
<dbReference type="GO" id="GO:0003676">
    <property type="term" value="F:nucleic acid binding"/>
    <property type="evidence" value="ECO:0007669"/>
    <property type="project" value="InterPro"/>
</dbReference>
<dbReference type="Gene3D" id="3.30.420.10">
    <property type="entry name" value="Ribonuclease H-like superfamily/Ribonuclease H"/>
    <property type="match status" value="1"/>
</dbReference>
<protein>
    <submittedName>
        <fullName evidence="2">Putative ribonuclease H protein</fullName>
    </submittedName>
</protein>
<dbReference type="SUPFAM" id="SSF53098">
    <property type="entry name" value="Ribonuclease H-like"/>
    <property type="match status" value="1"/>
</dbReference>
<accession>A0A0B2SCE9</accession>
<dbReference type="Proteomes" id="UP000053555">
    <property type="component" value="Unassembled WGS sequence"/>
</dbReference>
<evidence type="ECO:0000259" key="1">
    <source>
        <dbReference type="Pfam" id="PF13456"/>
    </source>
</evidence>
<name>A0A0B2SCE9_GLYSO</name>
<organism evidence="2">
    <name type="scientific">Glycine soja</name>
    <name type="common">Wild soybean</name>
    <dbReference type="NCBI Taxonomy" id="3848"/>
    <lineage>
        <taxon>Eukaryota</taxon>
        <taxon>Viridiplantae</taxon>
        <taxon>Streptophyta</taxon>
        <taxon>Embryophyta</taxon>
        <taxon>Tracheophyta</taxon>
        <taxon>Spermatophyta</taxon>
        <taxon>Magnoliopsida</taxon>
        <taxon>eudicotyledons</taxon>
        <taxon>Gunneridae</taxon>
        <taxon>Pentapetalae</taxon>
        <taxon>rosids</taxon>
        <taxon>fabids</taxon>
        <taxon>Fabales</taxon>
        <taxon>Fabaceae</taxon>
        <taxon>Papilionoideae</taxon>
        <taxon>50 kb inversion clade</taxon>
        <taxon>NPAAA clade</taxon>
        <taxon>indigoferoid/millettioid clade</taxon>
        <taxon>Phaseoleae</taxon>
        <taxon>Glycine</taxon>
        <taxon>Glycine subgen. Soja</taxon>
    </lineage>
</organism>
<dbReference type="InterPro" id="IPR012337">
    <property type="entry name" value="RNaseH-like_sf"/>
</dbReference>
<dbReference type="GO" id="GO:0004523">
    <property type="term" value="F:RNA-DNA hybrid ribonuclease activity"/>
    <property type="evidence" value="ECO:0007669"/>
    <property type="project" value="InterPro"/>
</dbReference>
<dbReference type="PANTHER" id="PTHR47723:SF13">
    <property type="entry name" value="PUTATIVE-RELATED"/>
    <property type="match status" value="1"/>
</dbReference>
<dbReference type="InterPro" id="IPR044730">
    <property type="entry name" value="RNase_H-like_dom_plant"/>
</dbReference>
<dbReference type="Pfam" id="PF13456">
    <property type="entry name" value="RVT_3"/>
    <property type="match status" value="1"/>
</dbReference>
<dbReference type="InterPro" id="IPR002156">
    <property type="entry name" value="RNaseH_domain"/>
</dbReference>
<dbReference type="EMBL" id="KN644495">
    <property type="protein sequence ID" value="KHN42473.1"/>
    <property type="molecule type" value="Genomic_DNA"/>
</dbReference>
<dbReference type="AlphaFoldDB" id="A0A0B2SCE9"/>
<feature type="domain" description="RNase H type-1" evidence="1">
    <location>
        <begin position="51"/>
        <end position="171"/>
    </location>
</feature>
<gene>
    <name evidence="2" type="ORF">glysoja_046647</name>
</gene>
<dbReference type="CDD" id="cd06222">
    <property type="entry name" value="RNase_H_like"/>
    <property type="match status" value="1"/>
</dbReference>
<sequence>MALREQTKEGVQNVRPLFKEPETSFWKGTAVPKIQIVVTWLPPSQGWTKLNTDGSVQGPQNVTLVGIIRDEKGCWISGFSKKVGIAFSFAVDLWGVYEGLCLARKIGLVVVEVNIDCQAVVDSLCGSKTGCAVGCRLINSIRSMINTSWLVVFKHSYQETNKCVDALARNALVVFKHS</sequence>
<dbReference type="InterPro" id="IPR036397">
    <property type="entry name" value="RNaseH_sf"/>
</dbReference>